<reference evidence="1" key="1">
    <citation type="submission" date="2018-05" db="EMBL/GenBank/DDBJ databases">
        <authorList>
            <person name="Lanie J.A."/>
            <person name="Ng W.-L."/>
            <person name="Kazmierczak K.M."/>
            <person name="Andrzejewski T.M."/>
            <person name="Davidsen T.M."/>
            <person name="Wayne K.J."/>
            <person name="Tettelin H."/>
            <person name="Glass J.I."/>
            <person name="Rusch D."/>
            <person name="Podicherti R."/>
            <person name="Tsui H.-C.T."/>
            <person name="Winkler M.E."/>
        </authorList>
    </citation>
    <scope>NUCLEOTIDE SEQUENCE</scope>
</reference>
<accession>A0A382CTW1</accession>
<gene>
    <name evidence="1" type="ORF">METZ01_LOCUS181591</name>
</gene>
<sequence>MAIKKNEEVYEADFVWAASAFAHRINDGYVRFVEPDPNNPDKPKELNRNIIRGILNPSKFHPKGTSTVGRQKAPTIWKVAKIDYKTGKEYRDFIKGLCMRAITCSLNEFEQSAYRISCLDQISSKDYQAIGLIASMPQYVARATKRESVESIVSEHYGKISERLEIEGKILTVNYSNNYNCYFVTMVTEKDNVLFFSY</sequence>
<protein>
    <submittedName>
        <fullName evidence="1">Uncharacterized protein</fullName>
    </submittedName>
</protein>
<organism evidence="1">
    <name type="scientific">marine metagenome</name>
    <dbReference type="NCBI Taxonomy" id="408172"/>
    <lineage>
        <taxon>unclassified sequences</taxon>
        <taxon>metagenomes</taxon>
        <taxon>ecological metagenomes</taxon>
    </lineage>
</organism>
<feature type="non-terminal residue" evidence="1">
    <location>
        <position position="1"/>
    </location>
</feature>
<dbReference type="AlphaFoldDB" id="A0A382CTW1"/>
<proteinExistence type="predicted"/>
<name>A0A382CTW1_9ZZZZ</name>
<feature type="non-terminal residue" evidence="1">
    <location>
        <position position="198"/>
    </location>
</feature>
<evidence type="ECO:0000313" key="1">
    <source>
        <dbReference type="EMBL" id="SVB28737.1"/>
    </source>
</evidence>
<dbReference type="EMBL" id="UINC01035780">
    <property type="protein sequence ID" value="SVB28737.1"/>
    <property type="molecule type" value="Genomic_DNA"/>
</dbReference>